<evidence type="ECO:0000313" key="5">
    <source>
        <dbReference type="EMBL" id="OGY35427.1"/>
    </source>
</evidence>
<dbReference type="GO" id="GO:1990904">
    <property type="term" value="C:ribonucleoprotein complex"/>
    <property type="evidence" value="ECO:0007669"/>
    <property type="project" value="UniProtKB-KW"/>
</dbReference>
<dbReference type="Pfam" id="PF01165">
    <property type="entry name" value="Ribosomal_S21"/>
    <property type="match status" value="1"/>
</dbReference>
<dbReference type="NCBIfam" id="TIGR00030">
    <property type="entry name" value="S21p"/>
    <property type="match status" value="1"/>
</dbReference>
<organism evidence="5 6">
    <name type="scientific">Candidatus Andersenbacteria bacterium RIFCSPHIGHO2_12_FULL_45_11b</name>
    <dbReference type="NCBI Taxonomy" id="1797282"/>
    <lineage>
        <taxon>Bacteria</taxon>
        <taxon>Candidatus Anderseniibacteriota</taxon>
    </lineage>
</organism>
<name>A0A1G1X7R1_9BACT</name>
<gene>
    <name evidence="5" type="ORF">A3E36_01885</name>
</gene>
<comment type="caution">
    <text evidence="5">The sequence shown here is derived from an EMBL/GenBank/DDBJ whole genome shotgun (WGS) entry which is preliminary data.</text>
</comment>
<comment type="similarity">
    <text evidence="1">Belongs to the bacterial ribosomal protein bS21 family.</text>
</comment>
<evidence type="ECO:0000256" key="2">
    <source>
        <dbReference type="ARBA" id="ARBA00022980"/>
    </source>
</evidence>
<dbReference type="GO" id="GO:0005840">
    <property type="term" value="C:ribosome"/>
    <property type="evidence" value="ECO:0007669"/>
    <property type="project" value="UniProtKB-KW"/>
</dbReference>
<protein>
    <recommendedName>
        <fullName evidence="4">Small ribosomal subunit protein bS21</fullName>
    </recommendedName>
</protein>
<dbReference type="GO" id="GO:0006412">
    <property type="term" value="P:translation"/>
    <property type="evidence" value="ECO:0007669"/>
    <property type="project" value="InterPro"/>
</dbReference>
<accession>A0A1G1X7R1</accession>
<sequence length="82" mass="9957">MLEVQKRDNENSEGLIRRFTRVVQQSGVLLQAKKVRYHEKKKSKMKVREEAQRRGELQAERDRLIKLGEIDEFSYPQKKKRW</sequence>
<dbReference type="Proteomes" id="UP000177941">
    <property type="component" value="Unassembled WGS sequence"/>
</dbReference>
<dbReference type="InterPro" id="IPR001911">
    <property type="entry name" value="Ribosomal_bS21"/>
</dbReference>
<keyword evidence="2 5" id="KW-0689">Ribosomal protein</keyword>
<dbReference type="EMBL" id="MHHS01000050">
    <property type="protein sequence ID" value="OGY35427.1"/>
    <property type="molecule type" value="Genomic_DNA"/>
</dbReference>
<dbReference type="GO" id="GO:0003735">
    <property type="term" value="F:structural constituent of ribosome"/>
    <property type="evidence" value="ECO:0007669"/>
    <property type="project" value="InterPro"/>
</dbReference>
<reference evidence="5 6" key="1">
    <citation type="journal article" date="2016" name="Nat. Commun.">
        <title>Thousands of microbial genomes shed light on interconnected biogeochemical processes in an aquifer system.</title>
        <authorList>
            <person name="Anantharaman K."/>
            <person name="Brown C.T."/>
            <person name="Hug L.A."/>
            <person name="Sharon I."/>
            <person name="Castelle C.J."/>
            <person name="Probst A.J."/>
            <person name="Thomas B.C."/>
            <person name="Singh A."/>
            <person name="Wilkins M.J."/>
            <person name="Karaoz U."/>
            <person name="Brodie E.L."/>
            <person name="Williams K.H."/>
            <person name="Hubbard S.S."/>
            <person name="Banfield J.F."/>
        </authorList>
    </citation>
    <scope>NUCLEOTIDE SEQUENCE [LARGE SCALE GENOMIC DNA]</scope>
</reference>
<evidence type="ECO:0000256" key="4">
    <source>
        <dbReference type="ARBA" id="ARBA00035135"/>
    </source>
</evidence>
<dbReference type="AlphaFoldDB" id="A0A1G1X7R1"/>
<proteinExistence type="inferred from homology"/>
<evidence type="ECO:0000313" key="6">
    <source>
        <dbReference type="Proteomes" id="UP000177941"/>
    </source>
</evidence>
<evidence type="ECO:0000256" key="1">
    <source>
        <dbReference type="ARBA" id="ARBA00006640"/>
    </source>
</evidence>
<evidence type="ECO:0000256" key="3">
    <source>
        <dbReference type="ARBA" id="ARBA00023274"/>
    </source>
</evidence>
<keyword evidence="3" id="KW-0687">Ribonucleoprotein</keyword>